<keyword evidence="6 8" id="KW-1133">Transmembrane helix</keyword>
<feature type="transmembrane region" description="Helical" evidence="8">
    <location>
        <begin position="273"/>
        <end position="290"/>
    </location>
</feature>
<dbReference type="HOGENOM" id="CLU_011920_4_0_2"/>
<dbReference type="GeneID" id="5562468"/>
<name>A8AAQ9_IGNH4</name>
<evidence type="ECO:0000259" key="9">
    <source>
        <dbReference type="Pfam" id="PF03600"/>
    </source>
</evidence>
<dbReference type="STRING" id="453591.Igni_0829"/>
<dbReference type="KEGG" id="iho:Igni_0829"/>
<evidence type="ECO:0000313" key="10">
    <source>
        <dbReference type="EMBL" id="ABU82011.1"/>
    </source>
</evidence>
<feature type="transmembrane region" description="Helical" evidence="8">
    <location>
        <begin position="244"/>
        <end position="261"/>
    </location>
</feature>
<dbReference type="Pfam" id="PF03600">
    <property type="entry name" value="CitMHS"/>
    <property type="match status" value="1"/>
</dbReference>
<reference evidence="10 11" key="1">
    <citation type="journal article" date="2008" name="Genome Biol.">
        <title>A genomic analysis of the archaeal system Ignicoccus hospitalis-Nanoarchaeum equitans.</title>
        <authorList>
            <person name="Podar M."/>
            <person name="Anderson I."/>
            <person name="Makarova K.S."/>
            <person name="Elkins J.G."/>
            <person name="Ivanova N."/>
            <person name="Wall M.A."/>
            <person name="Lykidis A."/>
            <person name="Mavromatis K."/>
            <person name="Sun H."/>
            <person name="Hudson M.E."/>
            <person name="Chen W."/>
            <person name="Deciu C."/>
            <person name="Hutchison D."/>
            <person name="Eads J.R."/>
            <person name="Anderson A."/>
            <person name="Fernandes F."/>
            <person name="Szeto E."/>
            <person name="Lapidus A."/>
            <person name="Kyrpides N.C."/>
            <person name="Saier M.H.Jr."/>
            <person name="Richardson P.M."/>
            <person name="Rachel R."/>
            <person name="Huber H."/>
            <person name="Eisen J.A."/>
            <person name="Koonin E.V."/>
            <person name="Keller M."/>
            <person name="Stetter K.O."/>
        </authorList>
    </citation>
    <scope>NUCLEOTIDE SEQUENCE [LARGE SCALE GENOMIC DNA]</scope>
    <source>
        <strain evidence="11">KIN4/I / DSM 18386 / JCM 14125</strain>
    </source>
</reference>
<evidence type="ECO:0000256" key="4">
    <source>
        <dbReference type="ARBA" id="ARBA00022475"/>
    </source>
</evidence>
<feature type="transmembrane region" description="Helical" evidence="8">
    <location>
        <begin position="55"/>
        <end position="75"/>
    </location>
</feature>
<keyword evidence="3" id="KW-0813">Transport</keyword>
<dbReference type="OrthoDB" id="19068at2157"/>
<feature type="transmembrane region" description="Helical" evidence="8">
    <location>
        <begin position="349"/>
        <end position="372"/>
    </location>
</feature>
<feature type="transmembrane region" description="Helical" evidence="8">
    <location>
        <begin position="95"/>
        <end position="121"/>
    </location>
</feature>
<dbReference type="PANTHER" id="PTHR43568">
    <property type="entry name" value="P PROTEIN"/>
    <property type="match status" value="1"/>
</dbReference>
<keyword evidence="5 8" id="KW-0812">Transmembrane</keyword>
<dbReference type="RefSeq" id="WP_012122975.1">
    <property type="nucleotide sequence ID" value="NC_009776.1"/>
</dbReference>
<protein>
    <submittedName>
        <fullName evidence="10">Citrate transporter</fullName>
    </submittedName>
</protein>
<feature type="transmembrane region" description="Helical" evidence="8">
    <location>
        <begin position="221"/>
        <end position="238"/>
    </location>
</feature>
<evidence type="ECO:0000256" key="6">
    <source>
        <dbReference type="ARBA" id="ARBA00022989"/>
    </source>
</evidence>
<dbReference type="GO" id="GO:0005886">
    <property type="term" value="C:plasma membrane"/>
    <property type="evidence" value="ECO:0007669"/>
    <property type="project" value="UniProtKB-SubCell"/>
</dbReference>
<dbReference type="PANTHER" id="PTHR43568:SF1">
    <property type="entry name" value="P PROTEIN"/>
    <property type="match status" value="1"/>
</dbReference>
<dbReference type="Proteomes" id="UP000000262">
    <property type="component" value="Chromosome"/>
</dbReference>
<keyword evidence="11" id="KW-1185">Reference proteome</keyword>
<dbReference type="EMBL" id="CP000816">
    <property type="protein sequence ID" value="ABU82011.1"/>
    <property type="molecule type" value="Genomic_DNA"/>
</dbReference>
<feature type="transmembrane region" description="Helical" evidence="8">
    <location>
        <begin position="25"/>
        <end position="43"/>
    </location>
</feature>
<dbReference type="PRINTS" id="PR00758">
    <property type="entry name" value="ARSENICPUMP"/>
</dbReference>
<proteinExistence type="inferred from homology"/>
<keyword evidence="7 8" id="KW-0472">Membrane</keyword>
<evidence type="ECO:0000256" key="2">
    <source>
        <dbReference type="ARBA" id="ARBA00009843"/>
    </source>
</evidence>
<accession>A8AAQ9</accession>
<evidence type="ECO:0000256" key="8">
    <source>
        <dbReference type="SAM" id="Phobius"/>
    </source>
</evidence>
<sequence length="420" mass="45311">MRELAAGALFAGVVTVMIFLPESKRPWAALAGAALALAAGLVEPSRLPEHLNLDVLGLIAGACVISAYLTESGLMDELAQRSLRWSKGDLRRLTWSLAMVSGVVSLFIENVTTLIMLAPMVFSVARALKVDAVPMLLAAAFASNLGGAALLVGDPQSALAAGYFNLDFGDFLFHAGKPSIFWMVLTALIASTTAFTYTFVKGKFNLPSESKEKRSIRDKKLAYVSLTALAIKILLLALRKQLGIGLSLPAFIGASIILLYTRDVKFAIKSIEWKLLAFLAGMFVLVGALQDSGTMRLVAESFTKLASCDYYKLTALIVAASVAVSAVVDNVPYLMAMFPIISKISSHCGIYYFKLLLALLIGATLGGNITYFGSSTNITAVHLLEEEGYSVRFRDFLKYGAYYTAWALGSALALYYALWR</sequence>
<comment type="subcellular location">
    <subcellularLocation>
        <location evidence="1">Cell membrane</location>
        <topology evidence="1">Multi-pass membrane protein</topology>
    </subcellularLocation>
</comment>
<feature type="domain" description="Citrate transporter-like" evidence="9">
    <location>
        <begin position="23"/>
        <end position="348"/>
    </location>
</feature>
<gene>
    <name evidence="10" type="ordered locus">Igni_0829</name>
</gene>
<dbReference type="eggNOG" id="arCOG00238">
    <property type="taxonomic scope" value="Archaea"/>
</dbReference>
<dbReference type="InterPro" id="IPR000802">
    <property type="entry name" value="Arsenical_pump_ArsB"/>
</dbReference>
<feature type="transmembrane region" description="Helical" evidence="8">
    <location>
        <begin position="310"/>
        <end position="328"/>
    </location>
</feature>
<dbReference type="PhylomeDB" id="A8AAQ9"/>
<feature type="transmembrane region" description="Helical" evidence="8">
    <location>
        <begin position="400"/>
        <end position="419"/>
    </location>
</feature>
<dbReference type="InterPro" id="IPR051475">
    <property type="entry name" value="Diverse_Ion_Transporter"/>
</dbReference>
<comment type="similarity">
    <text evidence="2">Belongs to the CitM (TC 2.A.11) transporter family.</text>
</comment>
<keyword evidence="4" id="KW-1003">Cell membrane</keyword>
<organism evidence="10 11">
    <name type="scientific">Ignicoccus hospitalis (strain KIN4/I / DSM 18386 / JCM 14125)</name>
    <dbReference type="NCBI Taxonomy" id="453591"/>
    <lineage>
        <taxon>Archaea</taxon>
        <taxon>Thermoproteota</taxon>
        <taxon>Thermoprotei</taxon>
        <taxon>Desulfurococcales</taxon>
        <taxon>Desulfurococcaceae</taxon>
        <taxon>Ignicoccus</taxon>
    </lineage>
</organism>
<dbReference type="GO" id="GO:0015105">
    <property type="term" value="F:arsenite transmembrane transporter activity"/>
    <property type="evidence" value="ECO:0007669"/>
    <property type="project" value="InterPro"/>
</dbReference>
<dbReference type="InterPro" id="IPR004680">
    <property type="entry name" value="Cit_transptr-like_dom"/>
</dbReference>
<evidence type="ECO:0000313" key="11">
    <source>
        <dbReference type="Proteomes" id="UP000000262"/>
    </source>
</evidence>
<evidence type="ECO:0000256" key="7">
    <source>
        <dbReference type="ARBA" id="ARBA00023136"/>
    </source>
</evidence>
<feature type="transmembrane region" description="Helical" evidence="8">
    <location>
        <begin position="180"/>
        <end position="200"/>
    </location>
</feature>
<dbReference type="AlphaFoldDB" id="A8AAQ9"/>
<evidence type="ECO:0000256" key="3">
    <source>
        <dbReference type="ARBA" id="ARBA00022448"/>
    </source>
</evidence>
<evidence type="ECO:0000256" key="5">
    <source>
        <dbReference type="ARBA" id="ARBA00022692"/>
    </source>
</evidence>
<evidence type="ECO:0000256" key="1">
    <source>
        <dbReference type="ARBA" id="ARBA00004651"/>
    </source>
</evidence>